<evidence type="ECO:0000256" key="2">
    <source>
        <dbReference type="ARBA" id="ARBA00022475"/>
    </source>
</evidence>
<evidence type="ECO:0000256" key="5">
    <source>
        <dbReference type="ARBA" id="ARBA00023136"/>
    </source>
</evidence>
<feature type="transmembrane region" description="Helical" evidence="6">
    <location>
        <begin position="40"/>
        <end position="65"/>
    </location>
</feature>
<evidence type="ECO:0000256" key="4">
    <source>
        <dbReference type="ARBA" id="ARBA00022989"/>
    </source>
</evidence>
<gene>
    <name evidence="7" type="ORF">SAMN04487965_1627</name>
</gene>
<feature type="transmembrane region" description="Helical" evidence="6">
    <location>
        <begin position="112"/>
        <end position="136"/>
    </location>
</feature>
<evidence type="ECO:0000313" key="8">
    <source>
        <dbReference type="Proteomes" id="UP000184170"/>
    </source>
</evidence>
<feature type="transmembrane region" description="Helical" evidence="6">
    <location>
        <begin position="6"/>
        <end position="28"/>
    </location>
</feature>
<dbReference type="OrthoDB" id="9804822at2"/>
<proteinExistence type="predicted"/>
<feature type="transmembrane region" description="Helical" evidence="6">
    <location>
        <begin position="71"/>
        <end position="91"/>
    </location>
</feature>
<dbReference type="EMBL" id="FQVA01000001">
    <property type="protein sequence ID" value="SHF20638.1"/>
    <property type="molecule type" value="Genomic_DNA"/>
</dbReference>
<evidence type="ECO:0000256" key="1">
    <source>
        <dbReference type="ARBA" id="ARBA00004651"/>
    </source>
</evidence>
<dbReference type="Pfam" id="PF01810">
    <property type="entry name" value="LysE"/>
    <property type="match status" value="1"/>
</dbReference>
<keyword evidence="5 6" id="KW-0472">Membrane</keyword>
<accession>A0A1M4ZRK6</accession>
<dbReference type="GO" id="GO:0015171">
    <property type="term" value="F:amino acid transmembrane transporter activity"/>
    <property type="evidence" value="ECO:0007669"/>
    <property type="project" value="TreeGrafter"/>
</dbReference>
<evidence type="ECO:0000313" key="7">
    <source>
        <dbReference type="EMBL" id="SHF20638.1"/>
    </source>
</evidence>
<sequence>MTLTTSLALFISMVVLALIPGPGVLTVTARSATAGLRHGLSTAAGIVAGDFAFISLALLGLATLSSALGELFVVLKYLGAAYLIWLGISLITSSSISGHARDIQDPKHSASFFAGLVTTLSNPKAILFYLSFFPALLDLSSIAVLDAALLYLIATVSVGSVMFGYAYLAHKANSVYSSSKSSRTLKAGSGALLVGSGLYVAARG</sequence>
<feature type="transmembrane region" description="Helical" evidence="6">
    <location>
        <begin position="148"/>
        <end position="168"/>
    </location>
</feature>
<keyword evidence="2" id="KW-1003">Cell membrane</keyword>
<dbReference type="Proteomes" id="UP000184170">
    <property type="component" value="Unassembled WGS sequence"/>
</dbReference>
<dbReference type="InterPro" id="IPR001123">
    <property type="entry name" value="LeuE-type"/>
</dbReference>
<keyword evidence="8" id="KW-1185">Reference proteome</keyword>
<dbReference type="PANTHER" id="PTHR30086">
    <property type="entry name" value="ARGININE EXPORTER PROTEIN ARGO"/>
    <property type="match status" value="1"/>
</dbReference>
<dbReference type="AlphaFoldDB" id="A0A1M4ZRK6"/>
<dbReference type="RefSeq" id="WP_073273468.1">
    <property type="nucleotide sequence ID" value="NZ_FQVA01000001.1"/>
</dbReference>
<reference evidence="8" key="1">
    <citation type="submission" date="2016-11" db="EMBL/GenBank/DDBJ databases">
        <authorList>
            <person name="Varghese N."/>
            <person name="Submissions S."/>
        </authorList>
    </citation>
    <scope>NUCLEOTIDE SEQUENCE [LARGE SCALE GENOMIC DNA]</scope>
    <source>
        <strain evidence="8">CGMCC 1.7063</strain>
    </source>
</reference>
<dbReference type="PANTHER" id="PTHR30086:SF20">
    <property type="entry name" value="ARGININE EXPORTER PROTEIN ARGO-RELATED"/>
    <property type="match status" value="1"/>
</dbReference>
<name>A0A1M4ZRK6_9GAMM</name>
<evidence type="ECO:0000256" key="3">
    <source>
        <dbReference type="ARBA" id="ARBA00022692"/>
    </source>
</evidence>
<keyword evidence="3 6" id="KW-0812">Transmembrane</keyword>
<evidence type="ECO:0000256" key="6">
    <source>
        <dbReference type="SAM" id="Phobius"/>
    </source>
</evidence>
<keyword evidence="4 6" id="KW-1133">Transmembrane helix</keyword>
<dbReference type="PIRSF" id="PIRSF006324">
    <property type="entry name" value="LeuE"/>
    <property type="match status" value="1"/>
</dbReference>
<organism evidence="7 8">
    <name type="scientific">Microbulbifer donghaiensis</name>
    <dbReference type="NCBI Taxonomy" id="494016"/>
    <lineage>
        <taxon>Bacteria</taxon>
        <taxon>Pseudomonadati</taxon>
        <taxon>Pseudomonadota</taxon>
        <taxon>Gammaproteobacteria</taxon>
        <taxon>Cellvibrionales</taxon>
        <taxon>Microbulbiferaceae</taxon>
        <taxon>Microbulbifer</taxon>
    </lineage>
</organism>
<dbReference type="GO" id="GO:0005886">
    <property type="term" value="C:plasma membrane"/>
    <property type="evidence" value="ECO:0007669"/>
    <property type="project" value="UniProtKB-SubCell"/>
</dbReference>
<protein>
    <submittedName>
        <fullName evidence="7">Threonine/homoserine/homoserine lactone efflux protein</fullName>
    </submittedName>
</protein>
<comment type="subcellular location">
    <subcellularLocation>
        <location evidence="1">Cell membrane</location>
        <topology evidence="1">Multi-pass membrane protein</topology>
    </subcellularLocation>
</comment>